<dbReference type="CDD" id="cd00056">
    <property type="entry name" value="ENDO3c"/>
    <property type="match status" value="1"/>
</dbReference>
<dbReference type="GO" id="GO:0032357">
    <property type="term" value="F:oxidized purine DNA binding"/>
    <property type="evidence" value="ECO:0007669"/>
    <property type="project" value="TreeGrafter"/>
</dbReference>
<name>A0AAW0UBC1_SCYPA</name>
<dbReference type="PANTHER" id="PTHR42944:SF1">
    <property type="entry name" value="ADENINE DNA GLYCOSYLASE"/>
    <property type="match status" value="1"/>
</dbReference>
<dbReference type="CDD" id="cd03431">
    <property type="entry name" value="NUDIX_DNA_Glycosylase_C-MutY"/>
    <property type="match status" value="1"/>
</dbReference>
<gene>
    <name evidence="16" type="ORF">O3P69_005184</name>
</gene>
<dbReference type="InterPro" id="IPR003265">
    <property type="entry name" value="HhH-GPD_domain"/>
</dbReference>
<feature type="compositionally biased region" description="Polar residues" evidence="14">
    <location>
        <begin position="495"/>
        <end position="506"/>
    </location>
</feature>
<dbReference type="InterPro" id="IPR044298">
    <property type="entry name" value="MIG/MutY"/>
</dbReference>
<dbReference type="InterPro" id="IPR004036">
    <property type="entry name" value="Endonuclease-III-like_CS2"/>
</dbReference>
<comment type="catalytic activity">
    <reaction evidence="1 13">
        <text>Hydrolyzes free adenine bases from 7,8-dihydro-8-oxoguanine:adenine mismatched double-stranded DNA, leaving an apurinic site.</text>
        <dbReference type="EC" id="3.2.2.31"/>
    </reaction>
</comment>
<dbReference type="EMBL" id="JARAKH010000015">
    <property type="protein sequence ID" value="KAK8397010.1"/>
    <property type="molecule type" value="Genomic_DNA"/>
</dbReference>
<evidence type="ECO:0000256" key="7">
    <source>
        <dbReference type="ARBA" id="ARBA00022763"/>
    </source>
</evidence>
<dbReference type="GO" id="GO:0051539">
    <property type="term" value="F:4 iron, 4 sulfur cluster binding"/>
    <property type="evidence" value="ECO:0007669"/>
    <property type="project" value="UniProtKB-UniRule"/>
</dbReference>
<evidence type="ECO:0000256" key="8">
    <source>
        <dbReference type="ARBA" id="ARBA00022801"/>
    </source>
</evidence>
<evidence type="ECO:0000256" key="10">
    <source>
        <dbReference type="ARBA" id="ARBA00023014"/>
    </source>
</evidence>
<dbReference type="GO" id="GO:0005634">
    <property type="term" value="C:nucleus"/>
    <property type="evidence" value="ECO:0007669"/>
    <property type="project" value="TreeGrafter"/>
</dbReference>
<dbReference type="Proteomes" id="UP001487740">
    <property type="component" value="Unassembled WGS sequence"/>
</dbReference>
<dbReference type="SMART" id="SM00478">
    <property type="entry name" value="ENDO3c"/>
    <property type="match status" value="1"/>
</dbReference>
<dbReference type="Pfam" id="PF00730">
    <property type="entry name" value="HhH-GPD"/>
    <property type="match status" value="1"/>
</dbReference>
<evidence type="ECO:0000256" key="13">
    <source>
        <dbReference type="RuleBase" id="RU365096"/>
    </source>
</evidence>
<dbReference type="SUPFAM" id="SSF55811">
    <property type="entry name" value="Nudix"/>
    <property type="match status" value="1"/>
</dbReference>
<keyword evidence="10" id="KW-0411">Iron-sulfur</keyword>
<reference evidence="16 17" key="1">
    <citation type="submission" date="2023-03" db="EMBL/GenBank/DDBJ databases">
        <title>High-quality genome of Scylla paramamosain provides insights in environmental adaptation.</title>
        <authorList>
            <person name="Zhang L."/>
        </authorList>
    </citation>
    <scope>NUCLEOTIDE SEQUENCE [LARGE SCALE GENOMIC DNA]</scope>
    <source>
        <strain evidence="16">LZ_2023a</strain>
        <tissue evidence="16">Muscle</tissue>
    </source>
</reference>
<evidence type="ECO:0000256" key="5">
    <source>
        <dbReference type="ARBA" id="ARBA00022485"/>
    </source>
</evidence>
<dbReference type="GO" id="GO:0034039">
    <property type="term" value="F:8-oxo-7,8-dihydroguanine DNA N-glycosylase activity"/>
    <property type="evidence" value="ECO:0007669"/>
    <property type="project" value="TreeGrafter"/>
</dbReference>
<dbReference type="GO" id="GO:0006284">
    <property type="term" value="P:base-excision repair"/>
    <property type="evidence" value="ECO:0007669"/>
    <property type="project" value="UniProtKB-UniRule"/>
</dbReference>
<comment type="similarity">
    <text evidence="2 13">Belongs to the Nth/MutY family.</text>
</comment>
<dbReference type="InterPro" id="IPR011257">
    <property type="entry name" value="DNA_glycosylase"/>
</dbReference>
<protein>
    <recommendedName>
        <fullName evidence="4 13">Adenine DNA glycosylase</fullName>
        <ecNumber evidence="3 13">3.2.2.31</ecNumber>
    </recommendedName>
</protein>
<sequence>MYPSALSRGSRFPPSIWLPSAQCLPVSEFSAMGKPKVKPATSLIGPLHNFTGEEVATLRSHLLAWYDANHRVLPWRTIAATEPNPHRRAYAVWISEIMLQQTQVSTVVSYFEKWMSRWPTVEDLAQATLEEVNQAWSGLGYYSRVRRLHEGAVKVVEKLKGKFPSDRDGLVEELPGVGQYSGSAIASIALGQAVGVVDGNVNRVLARVRGIGMDISAPTTVAHMWALADEIVDAERPGDFNQAMMELGATVCTPKAPKCSSCPLRSLCVAQQRSGCVQQRSSIKNHFQQHKESAEEETSTIPDIECVAGCDFCLQKEDWDESLGVQNYPVKGRKTKQREETTAVVILECEDGRMLLVQRPKGGLLASLWEFPHIALTEESEEHWEKTVGGQVTELFGVLESDAASRTFIADVTHIFSHIRQTYRVYKIRVASERGVCWPERYQGGQWMTREQFLSSATSTAMKKVLKAVEAQEGKSKDKKSKKSSADQPSKKQKTISQFFSTVAKK</sequence>
<comment type="function">
    <text evidence="13">Adenine glycosylase active on G-A mispairs.</text>
</comment>
<dbReference type="Gene3D" id="1.10.340.30">
    <property type="entry name" value="Hypothetical protein, domain 2"/>
    <property type="match status" value="1"/>
</dbReference>
<keyword evidence="17" id="KW-1185">Reference proteome</keyword>
<evidence type="ECO:0000256" key="11">
    <source>
        <dbReference type="ARBA" id="ARBA00023204"/>
    </source>
</evidence>
<dbReference type="FunFam" id="1.10.1670.10:FF:000002">
    <property type="entry name" value="Adenine DNA glycosylase"/>
    <property type="match status" value="1"/>
</dbReference>
<dbReference type="GO" id="GO:0006298">
    <property type="term" value="P:mismatch repair"/>
    <property type="evidence" value="ECO:0007669"/>
    <property type="project" value="TreeGrafter"/>
</dbReference>
<dbReference type="GO" id="GO:0046872">
    <property type="term" value="F:metal ion binding"/>
    <property type="evidence" value="ECO:0007669"/>
    <property type="project" value="UniProtKB-UniRule"/>
</dbReference>
<dbReference type="PROSITE" id="PS01155">
    <property type="entry name" value="ENDONUCLEASE_III_2"/>
    <property type="match status" value="1"/>
</dbReference>
<dbReference type="AlphaFoldDB" id="A0AAW0UBC1"/>
<dbReference type="InterPro" id="IPR023170">
    <property type="entry name" value="HhH_base_excis_C"/>
</dbReference>
<evidence type="ECO:0000256" key="14">
    <source>
        <dbReference type="SAM" id="MobiDB-lite"/>
    </source>
</evidence>
<organism evidence="16 17">
    <name type="scientific">Scylla paramamosain</name>
    <name type="common">Mud crab</name>
    <dbReference type="NCBI Taxonomy" id="85552"/>
    <lineage>
        <taxon>Eukaryota</taxon>
        <taxon>Metazoa</taxon>
        <taxon>Ecdysozoa</taxon>
        <taxon>Arthropoda</taxon>
        <taxon>Crustacea</taxon>
        <taxon>Multicrustacea</taxon>
        <taxon>Malacostraca</taxon>
        <taxon>Eumalacostraca</taxon>
        <taxon>Eucarida</taxon>
        <taxon>Decapoda</taxon>
        <taxon>Pleocyemata</taxon>
        <taxon>Brachyura</taxon>
        <taxon>Eubrachyura</taxon>
        <taxon>Portunoidea</taxon>
        <taxon>Portunidae</taxon>
        <taxon>Portuninae</taxon>
        <taxon>Scylla</taxon>
    </lineage>
</organism>
<proteinExistence type="inferred from homology"/>
<evidence type="ECO:0000256" key="2">
    <source>
        <dbReference type="ARBA" id="ARBA00008343"/>
    </source>
</evidence>
<comment type="caution">
    <text evidence="16">The sequence shown here is derived from an EMBL/GenBank/DDBJ whole genome shotgun (WGS) entry which is preliminary data.</text>
</comment>
<dbReference type="Pfam" id="PF14815">
    <property type="entry name" value="NUDIX_4"/>
    <property type="match status" value="1"/>
</dbReference>
<keyword evidence="8" id="KW-0378">Hydrolase</keyword>
<evidence type="ECO:0000256" key="3">
    <source>
        <dbReference type="ARBA" id="ARBA00012045"/>
    </source>
</evidence>
<dbReference type="PANTHER" id="PTHR42944">
    <property type="entry name" value="ADENINE DNA GLYCOSYLASE"/>
    <property type="match status" value="1"/>
</dbReference>
<evidence type="ECO:0000259" key="15">
    <source>
        <dbReference type="SMART" id="SM00478"/>
    </source>
</evidence>
<dbReference type="Gene3D" id="3.90.79.10">
    <property type="entry name" value="Nucleoside Triphosphate Pyrophosphohydrolase"/>
    <property type="match status" value="1"/>
</dbReference>
<keyword evidence="12 13" id="KW-0326">Glycosidase</keyword>
<feature type="domain" description="HhH-GPD" evidence="15">
    <location>
        <begin position="98"/>
        <end position="250"/>
    </location>
</feature>
<keyword evidence="5" id="KW-0004">4Fe-4S</keyword>
<keyword evidence="7 13" id="KW-0227">DNA damage</keyword>
<evidence type="ECO:0000256" key="12">
    <source>
        <dbReference type="ARBA" id="ARBA00023295"/>
    </source>
</evidence>
<dbReference type="EC" id="3.2.2.31" evidence="3 13"/>
<keyword evidence="6" id="KW-0479">Metal-binding</keyword>
<accession>A0AAW0UBC1</accession>
<dbReference type="InterPro" id="IPR015797">
    <property type="entry name" value="NUDIX_hydrolase-like_dom_sf"/>
</dbReference>
<dbReference type="InterPro" id="IPR029119">
    <property type="entry name" value="MutY_C"/>
</dbReference>
<dbReference type="GO" id="GO:0035485">
    <property type="term" value="F:adenine/guanine mispair binding"/>
    <property type="evidence" value="ECO:0007669"/>
    <property type="project" value="TreeGrafter"/>
</dbReference>
<dbReference type="Gene3D" id="1.10.1670.10">
    <property type="entry name" value="Helix-hairpin-Helix base-excision DNA repair enzymes (C-terminal)"/>
    <property type="match status" value="1"/>
</dbReference>
<evidence type="ECO:0000313" key="16">
    <source>
        <dbReference type="EMBL" id="KAK8397010.1"/>
    </source>
</evidence>
<dbReference type="GO" id="GO:0000701">
    <property type="term" value="F:purine-specific mismatch base pair DNA N-glycosylase activity"/>
    <property type="evidence" value="ECO:0007669"/>
    <property type="project" value="UniProtKB-EC"/>
</dbReference>
<dbReference type="SUPFAM" id="SSF48150">
    <property type="entry name" value="DNA-glycosylase"/>
    <property type="match status" value="1"/>
</dbReference>
<evidence type="ECO:0000313" key="17">
    <source>
        <dbReference type="Proteomes" id="UP001487740"/>
    </source>
</evidence>
<evidence type="ECO:0000256" key="4">
    <source>
        <dbReference type="ARBA" id="ARBA00022023"/>
    </source>
</evidence>
<comment type="cofactor">
    <cofactor evidence="13">
        <name>[4Fe-4S] cluster</name>
        <dbReference type="ChEBI" id="CHEBI:49883"/>
    </cofactor>
    <text evidence="13">Binds 1 [4Fe-4S] cluster.</text>
</comment>
<evidence type="ECO:0000256" key="9">
    <source>
        <dbReference type="ARBA" id="ARBA00023004"/>
    </source>
</evidence>
<dbReference type="FunFam" id="1.10.340.30:FF:000002">
    <property type="entry name" value="Adenine DNA glycosylase"/>
    <property type="match status" value="1"/>
</dbReference>
<keyword evidence="9 13" id="KW-0408">Iron</keyword>
<keyword evidence="11" id="KW-0234">DNA repair</keyword>
<evidence type="ECO:0000256" key="6">
    <source>
        <dbReference type="ARBA" id="ARBA00022723"/>
    </source>
</evidence>
<evidence type="ECO:0000256" key="1">
    <source>
        <dbReference type="ARBA" id="ARBA00000843"/>
    </source>
</evidence>
<feature type="region of interest" description="Disordered" evidence="14">
    <location>
        <begin position="470"/>
        <end position="506"/>
    </location>
</feature>